<comment type="caution">
    <text evidence="1">The sequence shown here is derived from an EMBL/GenBank/DDBJ whole genome shotgun (WGS) entry which is preliminary data.</text>
</comment>
<accession>A0AAV0X1P9</accession>
<reference evidence="1 2" key="1">
    <citation type="submission" date="2023-01" db="EMBL/GenBank/DDBJ databases">
        <authorList>
            <person name="Whitehead M."/>
        </authorList>
    </citation>
    <scope>NUCLEOTIDE SEQUENCE [LARGE SCALE GENOMIC DNA]</scope>
</reference>
<proteinExistence type="predicted"/>
<protein>
    <submittedName>
        <fullName evidence="1">Uncharacterized protein</fullName>
    </submittedName>
</protein>
<dbReference type="Proteomes" id="UP001160148">
    <property type="component" value="Unassembled WGS sequence"/>
</dbReference>
<dbReference type="EMBL" id="CARXXK010000003">
    <property type="protein sequence ID" value="CAI6361701.1"/>
    <property type="molecule type" value="Genomic_DNA"/>
</dbReference>
<evidence type="ECO:0000313" key="2">
    <source>
        <dbReference type="Proteomes" id="UP001160148"/>
    </source>
</evidence>
<name>A0AAV0X1P9_9HEMI</name>
<dbReference type="AlphaFoldDB" id="A0AAV0X1P9"/>
<evidence type="ECO:0000313" key="1">
    <source>
        <dbReference type="EMBL" id="CAI6361701.1"/>
    </source>
</evidence>
<gene>
    <name evidence="1" type="ORF">MEUPH1_LOCUS16851</name>
</gene>
<keyword evidence="2" id="KW-1185">Reference proteome</keyword>
<sequence>MTNNYCDFPYYNFPFKIRRIGQHYPTFQPHECVINEIMHIYKDYKFPKNPATIVIKNQLTQSKRGLDKQIENLLDRKVRMLEIPEKTLYKDCRNQESPVTKFFVCIP</sequence>
<organism evidence="1 2">
    <name type="scientific">Macrosiphum euphorbiae</name>
    <name type="common">potato aphid</name>
    <dbReference type="NCBI Taxonomy" id="13131"/>
    <lineage>
        <taxon>Eukaryota</taxon>
        <taxon>Metazoa</taxon>
        <taxon>Ecdysozoa</taxon>
        <taxon>Arthropoda</taxon>
        <taxon>Hexapoda</taxon>
        <taxon>Insecta</taxon>
        <taxon>Pterygota</taxon>
        <taxon>Neoptera</taxon>
        <taxon>Paraneoptera</taxon>
        <taxon>Hemiptera</taxon>
        <taxon>Sternorrhyncha</taxon>
        <taxon>Aphidomorpha</taxon>
        <taxon>Aphidoidea</taxon>
        <taxon>Aphididae</taxon>
        <taxon>Macrosiphini</taxon>
        <taxon>Macrosiphum</taxon>
    </lineage>
</organism>